<reference evidence="1" key="2">
    <citation type="submission" date="2023-04" db="EMBL/GenBank/DDBJ databases">
        <authorList>
            <person name="Bruccoleri R.E."/>
            <person name="Oakeley E.J."/>
            <person name="Faust A.-M."/>
            <person name="Dessus-Babus S."/>
            <person name="Altorfer M."/>
            <person name="Burckhardt D."/>
            <person name="Oertli M."/>
            <person name="Naumann U."/>
            <person name="Petersen F."/>
            <person name="Wong J."/>
        </authorList>
    </citation>
    <scope>NUCLEOTIDE SEQUENCE</scope>
    <source>
        <strain evidence="1">GSM-AAB239-AS_SAM_17_03QT</strain>
        <tissue evidence="1">Leaf</tissue>
    </source>
</reference>
<gene>
    <name evidence="1" type="ORF">M6B38_254015</name>
</gene>
<sequence>MRHVDSEICGVLLGKGRLESFCHGEQLVFSDLFFSYSARSSSPVDRSEFPFFKSIFLDRFTLPLFQSGRRRS</sequence>
<organism evidence="1 2">
    <name type="scientific">Iris pallida</name>
    <name type="common">Sweet iris</name>
    <dbReference type="NCBI Taxonomy" id="29817"/>
    <lineage>
        <taxon>Eukaryota</taxon>
        <taxon>Viridiplantae</taxon>
        <taxon>Streptophyta</taxon>
        <taxon>Embryophyta</taxon>
        <taxon>Tracheophyta</taxon>
        <taxon>Spermatophyta</taxon>
        <taxon>Magnoliopsida</taxon>
        <taxon>Liliopsida</taxon>
        <taxon>Asparagales</taxon>
        <taxon>Iridaceae</taxon>
        <taxon>Iridoideae</taxon>
        <taxon>Irideae</taxon>
        <taxon>Iris</taxon>
    </lineage>
</organism>
<dbReference type="Proteomes" id="UP001140949">
    <property type="component" value="Unassembled WGS sequence"/>
</dbReference>
<proteinExistence type="predicted"/>
<evidence type="ECO:0000313" key="2">
    <source>
        <dbReference type="Proteomes" id="UP001140949"/>
    </source>
</evidence>
<reference evidence="1" key="1">
    <citation type="journal article" date="2023" name="GigaByte">
        <title>Genome assembly of the bearded iris, Iris pallida Lam.</title>
        <authorList>
            <person name="Bruccoleri R.E."/>
            <person name="Oakeley E.J."/>
            <person name="Faust A.M.E."/>
            <person name="Altorfer M."/>
            <person name="Dessus-Babus S."/>
            <person name="Burckhardt D."/>
            <person name="Oertli M."/>
            <person name="Naumann U."/>
            <person name="Petersen F."/>
            <person name="Wong J."/>
        </authorList>
    </citation>
    <scope>NUCLEOTIDE SEQUENCE</scope>
    <source>
        <strain evidence="1">GSM-AAB239-AS_SAM_17_03QT</strain>
    </source>
</reference>
<comment type="caution">
    <text evidence="1">The sequence shown here is derived from an EMBL/GenBank/DDBJ whole genome shotgun (WGS) entry which is preliminary data.</text>
</comment>
<dbReference type="EMBL" id="JANAVB010001796">
    <property type="protein sequence ID" value="KAJ6852682.1"/>
    <property type="molecule type" value="Genomic_DNA"/>
</dbReference>
<dbReference type="AlphaFoldDB" id="A0AAX6IHJ2"/>
<keyword evidence="2" id="KW-1185">Reference proteome</keyword>
<accession>A0AAX6IHJ2</accession>
<protein>
    <submittedName>
        <fullName evidence="1">Uncharacterized protein</fullName>
    </submittedName>
</protein>
<name>A0AAX6IHJ2_IRIPA</name>
<evidence type="ECO:0000313" key="1">
    <source>
        <dbReference type="EMBL" id="KAJ6852682.1"/>
    </source>
</evidence>